<accession>A0A9N9MDK0</accession>
<proteinExistence type="inferred from homology"/>
<evidence type="ECO:0000256" key="4">
    <source>
        <dbReference type="ARBA" id="ARBA00012532"/>
    </source>
</evidence>
<dbReference type="InterPro" id="IPR020845">
    <property type="entry name" value="AMP-binding_CS"/>
</dbReference>
<reference evidence="18" key="1">
    <citation type="submission" date="2022-01" db="EMBL/GenBank/DDBJ databases">
        <authorList>
            <person name="King R."/>
        </authorList>
    </citation>
    <scope>NUCLEOTIDE SEQUENCE</scope>
</reference>
<evidence type="ECO:0000256" key="5">
    <source>
        <dbReference type="ARBA" id="ARBA00019043"/>
    </source>
</evidence>
<keyword evidence="13" id="KW-0455">Luminescence</keyword>
<dbReference type="GO" id="GO:0016405">
    <property type="term" value="F:CoA-ligase activity"/>
    <property type="evidence" value="ECO:0007669"/>
    <property type="project" value="TreeGrafter"/>
</dbReference>
<feature type="domain" description="AMP-dependent synthetase/ligase" evidence="16">
    <location>
        <begin position="40"/>
        <end position="414"/>
    </location>
</feature>
<keyword evidence="8" id="KW-0067">ATP-binding</keyword>
<dbReference type="Proteomes" id="UP001152799">
    <property type="component" value="Chromosome 10"/>
</dbReference>
<keyword evidence="19" id="KW-1185">Reference proteome</keyword>
<evidence type="ECO:0000256" key="8">
    <source>
        <dbReference type="ARBA" id="ARBA00022840"/>
    </source>
</evidence>
<dbReference type="GO" id="GO:0046872">
    <property type="term" value="F:metal ion binding"/>
    <property type="evidence" value="ECO:0007669"/>
    <property type="project" value="UniProtKB-KW"/>
</dbReference>
<evidence type="ECO:0000256" key="6">
    <source>
        <dbReference type="ARBA" id="ARBA00022723"/>
    </source>
</evidence>
<keyword evidence="14" id="KW-0599">Photoprotein</keyword>
<evidence type="ECO:0000256" key="15">
    <source>
        <dbReference type="ARBA" id="ARBA00048497"/>
    </source>
</evidence>
<dbReference type="InterPro" id="IPR025110">
    <property type="entry name" value="AMP-bd_C"/>
</dbReference>
<dbReference type="GO" id="GO:0005524">
    <property type="term" value="F:ATP binding"/>
    <property type="evidence" value="ECO:0007669"/>
    <property type="project" value="UniProtKB-KW"/>
</dbReference>
<dbReference type="EC" id="1.13.12.7" evidence="4"/>
<keyword evidence="7" id="KW-0547">Nucleotide-binding</keyword>
<dbReference type="InterPro" id="IPR045851">
    <property type="entry name" value="AMP-bd_C_sf"/>
</dbReference>
<evidence type="ECO:0000313" key="19">
    <source>
        <dbReference type="Proteomes" id="UP001152799"/>
    </source>
</evidence>
<keyword evidence="11" id="KW-0503">Monooxygenase</keyword>
<dbReference type="GO" id="GO:0004497">
    <property type="term" value="F:monooxygenase activity"/>
    <property type="evidence" value="ECO:0007669"/>
    <property type="project" value="UniProtKB-KW"/>
</dbReference>
<evidence type="ECO:0000256" key="3">
    <source>
        <dbReference type="ARBA" id="ARBA00006432"/>
    </source>
</evidence>
<dbReference type="InterPro" id="IPR000873">
    <property type="entry name" value="AMP-dep_synth/lig_dom"/>
</dbReference>
<dbReference type="Gene3D" id="3.30.300.30">
    <property type="match status" value="1"/>
</dbReference>
<keyword evidence="10" id="KW-0560">Oxidoreductase</keyword>
<comment type="subcellular location">
    <subcellularLocation>
        <location evidence="2">Peroxisome</location>
    </subcellularLocation>
</comment>
<evidence type="ECO:0000256" key="10">
    <source>
        <dbReference type="ARBA" id="ARBA00023002"/>
    </source>
</evidence>
<dbReference type="FunFam" id="3.30.300.30:FF:000007">
    <property type="entry name" value="4-coumarate--CoA ligase 2"/>
    <property type="match status" value="1"/>
</dbReference>
<evidence type="ECO:0000259" key="16">
    <source>
        <dbReference type="Pfam" id="PF00501"/>
    </source>
</evidence>
<comment type="catalytic activity">
    <reaction evidence="15">
        <text>firefly D-luciferin + ATP + O2 = firefly oxyluciferin + hnu + AMP + CO2 + diphosphate</text>
        <dbReference type="Rhea" id="RHEA:10732"/>
        <dbReference type="ChEBI" id="CHEBI:15379"/>
        <dbReference type="ChEBI" id="CHEBI:16526"/>
        <dbReference type="ChEBI" id="CHEBI:16792"/>
        <dbReference type="ChEBI" id="CHEBI:30212"/>
        <dbReference type="ChEBI" id="CHEBI:30616"/>
        <dbReference type="ChEBI" id="CHEBI:33019"/>
        <dbReference type="ChEBI" id="CHEBI:58038"/>
        <dbReference type="ChEBI" id="CHEBI:456215"/>
        <dbReference type="EC" id="1.13.12.7"/>
    </reaction>
</comment>
<feature type="domain" description="AMP-binding enzyme C-terminal" evidence="17">
    <location>
        <begin position="465"/>
        <end position="541"/>
    </location>
</feature>
<evidence type="ECO:0000256" key="7">
    <source>
        <dbReference type="ARBA" id="ARBA00022741"/>
    </source>
</evidence>
<keyword evidence="9" id="KW-0460">Magnesium</keyword>
<dbReference type="Gene3D" id="3.40.50.980">
    <property type="match status" value="2"/>
</dbReference>
<dbReference type="SUPFAM" id="SSF56801">
    <property type="entry name" value="Acetyl-CoA synthetase-like"/>
    <property type="match status" value="1"/>
</dbReference>
<keyword evidence="12" id="KW-0576">Peroxisome</keyword>
<sequence>MGVETIKEDDTYVIQGPEPLEPLSNDTLGTEFLKIFPRLPENAVAIIDAFTNEKIFYTELFQRSLNLAATLRHYGYYDQNTVLSISSENCVDYFTPILASFFNGTIMAPLNHVYTIYELEHTLKISEPKVVFCSEDVAEKFVTLKKNLGFIEVIVILGKSPLSPKYSHLKTEVQTTEQFIQGVLGIKNVDPAVFKLATGDPSKMIAAILCSSGTTGLPKGVALSHRCFDVRLAHSRDPRFSIIMDDENILGLLPFFHSYGFAMVLMALANGRTVISLRKFEENSFLKTIQDFKIHTLFLAPPLAVFLAKTSLLDKYDLSCVNRILCGAAPLCKDVEEEVKRRLRCDNIRQGYGMTETTHAITVVPLDDLRHGSCGKAMSFVQGKVRDPATGKSLGPNQVGEFCWKGPSSMVGYYRNEEATKDIFISDGWLKSGDLGYYDEQGYFYIIDRIKELIKYKGFQVAPAELEAILLTHPEVQDVGVVGLPDELVGERPLAFIVRKVGALVTEDELKKYVADVVSPQKRLTGGVIFVESIPKNQTGKILRRELRNLLKQYEKRLNLDSKL</sequence>
<evidence type="ECO:0000256" key="13">
    <source>
        <dbReference type="ARBA" id="ARBA00023223"/>
    </source>
</evidence>
<protein>
    <recommendedName>
        <fullName evidence="5">Luciferin 4-monooxygenase</fullName>
        <ecNumber evidence="4">1.13.12.7</ecNumber>
    </recommendedName>
</protein>
<dbReference type="AlphaFoldDB" id="A0A9N9MDK0"/>
<evidence type="ECO:0000256" key="2">
    <source>
        <dbReference type="ARBA" id="ARBA00004275"/>
    </source>
</evidence>
<evidence type="ECO:0000256" key="14">
    <source>
        <dbReference type="ARBA" id="ARBA00023262"/>
    </source>
</evidence>
<name>A0A9N9MDK0_9CUCU</name>
<evidence type="ECO:0000313" key="18">
    <source>
        <dbReference type="EMBL" id="CAG9761517.1"/>
    </source>
</evidence>
<gene>
    <name evidence="18" type="ORF">CEUTPL_LOCUS2219</name>
</gene>
<keyword evidence="6" id="KW-0479">Metal-binding</keyword>
<evidence type="ECO:0000256" key="12">
    <source>
        <dbReference type="ARBA" id="ARBA00023140"/>
    </source>
</evidence>
<dbReference type="EMBL" id="OU892286">
    <property type="protein sequence ID" value="CAG9761517.1"/>
    <property type="molecule type" value="Genomic_DNA"/>
</dbReference>
<dbReference type="PANTHER" id="PTHR24096">
    <property type="entry name" value="LONG-CHAIN-FATTY-ACID--COA LIGASE"/>
    <property type="match status" value="1"/>
</dbReference>
<evidence type="ECO:0000256" key="11">
    <source>
        <dbReference type="ARBA" id="ARBA00023033"/>
    </source>
</evidence>
<evidence type="ECO:0000256" key="1">
    <source>
        <dbReference type="ARBA" id="ARBA00001946"/>
    </source>
</evidence>
<evidence type="ECO:0000259" key="17">
    <source>
        <dbReference type="Pfam" id="PF13193"/>
    </source>
</evidence>
<comment type="cofactor">
    <cofactor evidence="1">
        <name>Mg(2+)</name>
        <dbReference type="ChEBI" id="CHEBI:18420"/>
    </cofactor>
</comment>
<dbReference type="OrthoDB" id="10253869at2759"/>
<evidence type="ECO:0000256" key="9">
    <source>
        <dbReference type="ARBA" id="ARBA00022842"/>
    </source>
</evidence>
<comment type="similarity">
    <text evidence="3">Belongs to the ATP-dependent AMP-binding enzyme family.</text>
</comment>
<dbReference type="Pfam" id="PF13193">
    <property type="entry name" value="AMP-binding_C"/>
    <property type="match status" value="1"/>
</dbReference>
<dbReference type="GO" id="GO:0005777">
    <property type="term" value="C:peroxisome"/>
    <property type="evidence" value="ECO:0007669"/>
    <property type="project" value="UniProtKB-SubCell"/>
</dbReference>
<organism evidence="18 19">
    <name type="scientific">Ceutorhynchus assimilis</name>
    <name type="common">cabbage seed weevil</name>
    <dbReference type="NCBI Taxonomy" id="467358"/>
    <lineage>
        <taxon>Eukaryota</taxon>
        <taxon>Metazoa</taxon>
        <taxon>Ecdysozoa</taxon>
        <taxon>Arthropoda</taxon>
        <taxon>Hexapoda</taxon>
        <taxon>Insecta</taxon>
        <taxon>Pterygota</taxon>
        <taxon>Neoptera</taxon>
        <taxon>Endopterygota</taxon>
        <taxon>Coleoptera</taxon>
        <taxon>Polyphaga</taxon>
        <taxon>Cucujiformia</taxon>
        <taxon>Curculionidae</taxon>
        <taxon>Ceutorhynchinae</taxon>
        <taxon>Ceutorhynchus</taxon>
    </lineage>
</organism>
<dbReference type="Gene3D" id="2.30.38.10">
    <property type="entry name" value="Luciferase, Domain 3"/>
    <property type="match status" value="1"/>
</dbReference>
<dbReference type="Pfam" id="PF00501">
    <property type="entry name" value="AMP-binding"/>
    <property type="match status" value="1"/>
</dbReference>
<dbReference type="PANTHER" id="PTHR24096:SF423">
    <property type="entry name" value="GM05240P"/>
    <property type="match status" value="1"/>
</dbReference>
<dbReference type="GO" id="GO:0008218">
    <property type="term" value="P:bioluminescence"/>
    <property type="evidence" value="ECO:0007669"/>
    <property type="project" value="UniProtKB-KW"/>
</dbReference>
<dbReference type="PROSITE" id="PS00455">
    <property type="entry name" value="AMP_BINDING"/>
    <property type="match status" value="1"/>
</dbReference>